<dbReference type="NCBIfam" id="TIGR01563">
    <property type="entry name" value="gp16_SPP1"/>
    <property type="match status" value="1"/>
</dbReference>
<dbReference type="Gene3D" id="2.40.10.270">
    <property type="entry name" value="Bacteriophage SPP1 head-tail adaptor protein"/>
    <property type="match status" value="1"/>
</dbReference>
<dbReference type="AlphaFoldDB" id="A0A221JYT9"/>
<dbReference type="KEGG" id="spse:SULPSESMR1_01090"/>
<name>A0A221JYT9_9RHOB</name>
<dbReference type="EMBL" id="CP022415">
    <property type="protein sequence ID" value="ASM71915.1"/>
    <property type="molecule type" value="Genomic_DNA"/>
</dbReference>
<proteinExistence type="predicted"/>
<keyword evidence="2" id="KW-1185">Reference proteome</keyword>
<dbReference type="InterPro" id="IPR038666">
    <property type="entry name" value="SSP1_head-tail_sf"/>
</dbReference>
<dbReference type="Pfam" id="PF05521">
    <property type="entry name" value="Phage_HCP"/>
    <property type="match status" value="1"/>
</dbReference>
<protein>
    <submittedName>
        <fullName evidence="1">Phage head-tail joining protein</fullName>
    </submittedName>
</protein>
<gene>
    <name evidence="1" type="ORF">SULPSESMR1_01090</name>
</gene>
<dbReference type="RefSeq" id="WP_089419891.1">
    <property type="nucleotide sequence ID" value="NZ_CP022415.1"/>
</dbReference>
<sequence>MKMPRLSRKLSLETPVRIADGAGGYAQNWEVLGVLWAQVLPRTGRETASGPAAVSHVSFRIIVRGAPEGYPERPTAKQRFRDGNRVFRITAVAEHDAEGRYLTCFANEEVAT</sequence>
<dbReference type="Proteomes" id="UP000199754">
    <property type="component" value="Chromosome"/>
</dbReference>
<evidence type="ECO:0000313" key="1">
    <source>
        <dbReference type="EMBL" id="ASM71915.1"/>
    </source>
</evidence>
<organism evidence="1 2">
    <name type="scientific">Pseudosulfitobacter pseudonitzschiae</name>
    <dbReference type="NCBI Taxonomy" id="1402135"/>
    <lineage>
        <taxon>Bacteria</taxon>
        <taxon>Pseudomonadati</taxon>
        <taxon>Pseudomonadota</taxon>
        <taxon>Alphaproteobacteria</taxon>
        <taxon>Rhodobacterales</taxon>
        <taxon>Roseobacteraceae</taxon>
        <taxon>Pseudosulfitobacter</taxon>
    </lineage>
</organism>
<reference evidence="1 2" key="1">
    <citation type="submission" date="2017-07" db="EMBL/GenBank/DDBJ databases">
        <title>Genome Sequence of Sulfitobacter pseudonitzschiae Strain SMR1 Isolated from a culture of the Diatom Skeletonema marinoi.</title>
        <authorList>
            <person name="Topel M."/>
            <person name="Pinder M.I.M."/>
            <person name="Johansson O.N."/>
            <person name="Kourtchenko O."/>
            <person name="Godhe A."/>
            <person name="Clarke A.K."/>
        </authorList>
    </citation>
    <scope>NUCLEOTIDE SEQUENCE [LARGE SCALE GENOMIC DNA]</scope>
    <source>
        <strain evidence="1 2">SMR1</strain>
    </source>
</reference>
<evidence type="ECO:0000313" key="2">
    <source>
        <dbReference type="Proteomes" id="UP000199754"/>
    </source>
</evidence>
<dbReference type="STRING" id="1402135.SAMN05444149_105343"/>
<dbReference type="OrthoDB" id="7570189at2"/>
<dbReference type="InterPro" id="IPR008767">
    <property type="entry name" value="Phage_SPP1_head-tail_adaptor"/>
</dbReference>
<accession>A0A221JYT9</accession>